<reference evidence="2 3" key="1">
    <citation type="submission" date="2019-07" db="EMBL/GenBank/DDBJ databases">
        <title>Whole genome shotgun sequence of Frigoribacterium faeni NBRC 103066.</title>
        <authorList>
            <person name="Hosoyama A."/>
            <person name="Uohara A."/>
            <person name="Ohji S."/>
            <person name="Ichikawa N."/>
        </authorList>
    </citation>
    <scope>NUCLEOTIDE SEQUENCE [LARGE SCALE GENOMIC DNA]</scope>
    <source>
        <strain evidence="2 3">NBRC 103066</strain>
    </source>
</reference>
<organism evidence="2 3">
    <name type="scientific">Frigoribacterium faeni</name>
    <dbReference type="NCBI Taxonomy" id="145483"/>
    <lineage>
        <taxon>Bacteria</taxon>
        <taxon>Bacillati</taxon>
        <taxon>Actinomycetota</taxon>
        <taxon>Actinomycetes</taxon>
        <taxon>Micrococcales</taxon>
        <taxon>Microbacteriaceae</taxon>
        <taxon>Frigoribacterium</taxon>
    </lineage>
</organism>
<keyword evidence="3" id="KW-1185">Reference proteome</keyword>
<comment type="caution">
    <text evidence="2">The sequence shown here is derived from an EMBL/GenBank/DDBJ whole genome shotgun (WGS) entry which is preliminary data.</text>
</comment>
<name>A0ABQ0UP91_9MICO</name>
<dbReference type="Proteomes" id="UP000321154">
    <property type="component" value="Unassembled WGS sequence"/>
</dbReference>
<feature type="compositionally biased region" description="Polar residues" evidence="1">
    <location>
        <begin position="27"/>
        <end position="45"/>
    </location>
</feature>
<accession>A0ABQ0UP91</accession>
<sequence>MRVRLPPGGEVHARDRLGIVADGGSDQHGTTLSPHARGTQDTPGASGTEPRSAEGTASIRGAARRTSGRIQNLGPHAERRATRTGGEKRRTP</sequence>
<evidence type="ECO:0000313" key="2">
    <source>
        <dbReference type="EMBL" id="GEK83300.1"/>
    </source>
</evidence>
<evidence type="ECO:0000256" key="1">
    <source>
        <dbReference type="SAM" id="MobiDB-lite"/>
    </source>
</evidence>
<feature type="compositionally biased region" description="Basic and acidic residues" evidence="1">
    <location>
        <begin position="76"/>
        <end position="92"/>
    </location>
</feature>
<protein>
    <submittedName>
        <fullName evidence="2">Uncharacterized protein</fullName>
    </submittedName>
</protein>
<feature type="region of interest" description="Disordered" evidence="1">
    <location>
        <begin position="1"/>
        <end position="92"/>
    </location>
</feature>
<dbReference type="EMBL" id="BJUV01000013">
    <property type="protein sequence ID" value="GEK83300.1"/>
    <property type="molecule type" value="Genomic_DNA"/>
</dbReference>
<evidence type="ECO:0000313" key="3">
    <source>
        <dbReference type="Proteomes" id="UP000321154"/>
    </source>
</evidence>
<gene>
    <name evidence="2" type="ORF">FFA01_16090</name>
</gene>
<proteinExistence type="predicted"/>